<keyword evidence="3" id="KW-1185">Reference proteome</keyword>
<protein>
    <submittedName>
        <fullName evidence="2">Uncharacterized protein</fullName>
    </submittedName>
</protein>
<feature type="transmembrane region" description="Helical" evidence="1">
    <location>
        <begin position="85"/>
        <end position="108"/>
    </location>
</feature>
<reference evidence="2 3" key="1">
    <citation type="journal article" date="2021" name="Commun. Biol.">
        <title>The genome of Shorea leprosula (Dipterocarpaceae) highlights the ecological relevance of drought in aseasonal tropical rainforests.</title>
        <authorList>
            <person name="Ng K.K.S."/>
            <person name="Kobayashi M.J."/>
            <person name="Fawcett J.A."/>
            <person name="Hatakeyama M."/>
            <person name="Paape T."/>
            <person name="Ng C.H."/>
            <person name="Ang C.C."/>
            <person name="Tnah L.H."/>
            <person name="Lee C.T."/>
            <person name="Nishiyama T."/>
            <person name="Sese J."/>
            <person name="O'Brien M.J."/>
            <person name="Copetti D."/>
            <person name="Mohd Noor M.I."/>
            <person name="Ong R.C."/>
            <person name="Putra M."/>
            <person name="Sireger I.Z."/>
            <person name="Indrioko S."/>
            <person name="Kosugi Y."/>
            <person name="Izuno A."/>
            <person name="Isagi Y."/>
            <person name="Lee S.L."/>
            <person name="Shimizu K.K."/>
        </authorList>
    </citation>
    <scope>NUCLEOTIDE SEQUENCE [LARGE SCALE GENOMIC DNA]</scope>
    <source>
        <strain evidence="2">214</strain>
    </source>
</reference>
<organism evidence="2 3">
    <name type="scientific">Rubroshorea leprosula</name>
    <dbReference type="NCBI Taxonomy" id="152421"/>
    <lineage>
        <taxon>Eukaryota</taxon>
        <taxon>Viridiplantae</taxon>
        <taxon>Streptophyta</taxon>
        <taxon>Embryophyta</taxon>
        <taxon>Tracheophyta</taxon>
        <taxon>Spermatophyta</taxon>
        <taxon>Magnoliopsida</taxon>
        <taxon>eudicotyledons</taxon>
        <taxon>Gunneridae</taxon>
        <taxon>Pentapetalae</taxon>
        <taxon>rosids</taxon>
        <taxon>malvids</taxon>
        <taxon>Malvales</taxon>
        <taxon>Dipterocarpaceae</taxon>
        <taxon>Rubroshorea</taxon>
    </lineage>
</organism>
<evidence type="ECO:0000313" key="3">
    <source>
        <dbReference type="Proteomes" id="UP001054252"/>
    </source>
</evidence>
<keyword evidence="1" id="KW-0812">Transmembrane</keyword>
<name>A0AAV5K2C0_9ROSI</name>
<dbReference type="AlphaFoldDB" id="A0AAV5K2C0"/>
<dbReference type="SUPFAM" id="SSF48576">
    <property type="entry name" value="Terpenoid synthases"/>
    <property type="match status" value="1"/>
</dbReference>
<dbReference type="InterPro" id="IPR008949">
    <property type="entry name" value="Isoprenoid_synthase_dom_sf"/>
</dbReference>
<dbReference type="EMBL" id="BPVZ01000056">
    <property type="protein sequence ID" value="GKV21068.1"/>
    <property type="molecule type" value="Genomic_DNA"/>
</dbReference>
<dbReference type="GO" id="GO:0005789">
    <property type="term" value="C:endoplasmic reticulum membrane"/>
    <property type="evidence" value="ECO:0007669"/>
    <property type="project" value="TreeGrafter"/>
</dbReference>
<comment type="caution">
    <text evidence="2">The sequence shown here is derived from an EMBL/GenBank/DDBJ whole genome shotgun (WGS) entry which is preliminary data.</text>
</comment>
<dbReference type="GO" id="GO:0045338">
    <property type="term" value="P:farnesyl diphosphate metabolic process"/>
    <property type="evidence" value="ECO:0007669"/>
    <property type="project" value="InterPro"/>
</dbReference>
<evidence type="ECO:0000313" key="2">
    <source>
        <dbReference type="EMBL" id="GKV21068.1"/>
    </source>
</evidence>
<dbReference type="InterPro" id="IPR044844">
    <property type="entry name" value="Trans_IPPS_euk-type"/>
</dbReference>
<dbReference type="Gene3D" id="1.10.600.10">
    <property type="entry name" value="Farnesyl Diphosphate Synthase"/>
    <property type="match status" value="2"/>
</dbReference>
<proteinExistence type="predicted"/>
<keyword evidence="1" id="KW-0472">Membrane</keyword>
<keyword evidence="1" id="KW-1133">Transmembrane helix</keyword>
<sequence>MDDYDEHCHYAAGLVGLSFSKLSHAYGFVDLAPEALSNSMGLFFQDLKSVENSIKAVQCLNDMVTNALVHVEDCLKYTSALQDPAIFRFGAISLIMHIGLLALFSNNIEIFRGRVKMRRGLAAEVIDRTKTMADVYGALSES</sequence>
<gene>
    <name evidence="2" type="ORF">SLEP1_g31091</name>
</gene>
<dbReference type="PANTHER" id="PTHR11626">
    <property type="entry name" value="FARNESYL-DIPHOSPHATE FARNESYLTRANSFERASE"/>
    <property type="match status" value="1"/>
</dbReference>
<evidence type="ECO:0000256" key="1">
    <source>
        <dbReference type="SAM" id="Phobius"/>
    </source>
</evidence>
<dbReference type="PANTHER" id="PTHR11626:SF2">
    <property type="entry name" value="SQUALENE SYNTHASE"/>
    <property type="match status" value="1"/>
</dbReference>
<dbReference type="GO" id="GO:0051996">
    <property type="term" value="F:squalene synthase [NAD(P)H] activity"/>
    <property type="evidence" value="ECO:0007669"/>
    <property type="project" value="InterPro"/>
</dbReference>
<dbReference type="Proteomes" id="UP001054252">
    <property type="component" value="Unassembled WGS sequence"/>
</dbReference>
<accession>A0AAV5K2C0</accession>